<gene>
    <name evidence="2" type="ORF">AFUS01_LOCUS12616</name>
</gene>
<protein>
    <submittedName>
        <fullName evidence="2">Uncharacterized protein</fullName>
    </submittedName>
</protein>
<dbReference type="EMBL" id="CAJVCH010099999">
    <property type="protein sequence ID" value="CAG7723531.1"/>
    <property type="molecule type" value="Genomic_DNA"/>
</dbReference>
<accession>A0A8J2JSN5</accession>
<organism evidence="2 3">
    <name type="scientific">Allacma fusca</name>
    <dbReference type="NCBI Taxonomy" id="39272"/>
    <lineage>
        <taxon>Eukaryota</taxon>
        <taxon>Metazoa</taxon>
        <taxon>Ecdysozoa</taxon>
        <taxon>Arthropoda</taxon>
        <taxon>Hexapoda</taxon>
        <taxon>Collembola</taxon>
        <taxon>Symphypleona</taxon>
        <taxon>Sminthuridae</taxon>
        <taxon>Allacma</taxon>
    </lineage>
</organism>
<reference evidence="2" key="1">
    <citation type="submission" date="2021-06" db="EMBL/GenBank/DDBJ databases">
        <authorList>
            <person name="Hodson N. C."/>
            <person name="Mongue J. A."/>
            <person name="Jaron S. K."/>
        </authorList>
    </citation>
    <scope>NUCLEOTIDE SEQUENCE</scope>
</reference>
<dbReference type="AlphaFoldDB" id="A0A8J2JSN5"/>
<evidence type="ECO:0000313" key="3">
    <source>
        <dbReference type="Proteomes" id="UP000708208"/>
    </source>
</evidence>
<feature type="region of interest" description="Disordered" evidence="1">
    <location>
        <begin position="61"/>
        <end position="84"/>
    </location>
</feature>
<keyword evidence="3" id="KW-1185">Reference proteome</keyword>
<comment type="caution">
    <text evidence="2">The sequence shown here is derived from an EMBL/GenBank/DDBJ whole genome shotgun (WGS) entry which is preliminary data.</text>
</comment>
<evidence type="ECO:0000313" key="2">
    <source>
        <dbReference type="EMBL" id="CAG7723531.1"/>
    </source>
</evidence>
<evidence type="ECO:0000256" key="1">
    <source>
        <dbReference type="SAM" id="MobiDB-lite"/>
    </source>
</evidence>
<dbReference type="Proteomes" id="UP000708208">
    <property type="component" value="Unassembled WGS sequence"/>
</dbReference>
<proteinExistence type="predicted"/>
<name>A0A8J2JSN5_9HEXA</name>
<sequence length="153" mass="17436">MADESRQVLPRIPNPLLHRISTDNPTVEKITQTRALSISCIIHFLLYSSPIFWKLLSLTPPSSQEKVKSSKKNRSFRGEQGHTWKGIWPSNTTVSLVEEGHLKKEKSRSSSFHPIQERVTFPKPKSHLKLRKIECEGQGKVVNAPDKSFSYDS</sequence>